<protein>
    <submittedName>
        <fullName evidence="2">Uncharacterized protein</fullName>
    </submittedName>
</protein>
<evidence type="ECO:0000313" key="4">
    <source>
        <dbReference type="Proteomes" id="UP000231990"/>
    </source>
</evidence>
<name>A0A2M9ZSR5_9LEPT</name>
<reference evidence="3 4" key="1">
    <citation type="submission" date="2017-07" db="EMBL/GenBank/DDBJ databases">
        <title>Leptospira spp. isolated from tropical soils.</title>
        <authorList>
            <person name="Thibeaux R."/>
            <person name="Iraola G."/>
            <person name="Ferres I."/>
            <person name="Bierque E."/>
            <person name="Girault D."/>
            <person name="Soupe-Gilbert M.-E."/>
            <person name="Picardeau M."/>
            <person name="Goarant C."/>
        </authorList>
    </citation>
    <scope>NUCLEOTIDE SEQUENCE [LARGE SCALE GENOMIC DNA]</scope>
    <source>
        <strain evidence="2 4">FH1-B-B1</strain>
        <strain evidence="1 3">FH1-B-C1</strain>
    </source>
</reference>
<sequence length="250" mass="29274">MNRYNLSLTLGLVLTTLCVDAETKKHGDFAYNEFVYIPIEKIIRLKLGEETFERIESSFGKKIYAETIYGDYTLPIKIEGNYYPVDRIVSYFGTLSNKSEKDDGKNIIRKIQTDERQTVSLFFYRNQLIDFSVYQEVRIGPKGKNIVLGKNATKDVLEKHRKRKGHIGWLWPEAYCDGKYYYTKSGQLEKLKEDYWVAHAEPCAWESPDFENELKKDGYYERKKEMDSGDFSYLKKVQAKAKKWVEVPGT</sequence>
<dbReference type="Proteomes" id="UP000231990">
    <property type="component" value="Unassembled WGS sequence"/>
</dbReference>
<organism evidence="2 4">
    <name type="scientific">Leptospira perolatii</name>
    <dbReference type="NCBI Taxonomy" id="2023191"/>
    <lineage>
        <taxon>Bacteria</taxon>
        <taxon>Pseudomonadati</taxon>
        <taxon>Spirochaetota</taxon>
        <taxon>Spirochaetia</taxon>
        <taxon>Leptospirales</taxon>
        <taxon>Leptospiraceae</taxon>
        <taxon>Leptospira</taxon>
    </lineage>
</organism>
<proteinExistence type="predicted"/>
<dbReference type="Proteomes" id="UP000231962">
    <property type="component" value="Unassembled WGS sequence"/>
</dbReference>
<accession>A0A2M9ZSR5</accession>
<dbReference type="RefSeq" id="WP_100712459.1">
    <property type="nucleotide sequence ID" value="NZ_NPDY01000001.1"/>
</dbReference>
<keyword evidence="3" id="KW-1185">Reference proteome</keyword>
<evidence type="ECO:0000313" key="3">
    <source>
        <dbReference type="Proteomes" id="UP000231962"/>
    </source>
</evidence>
<comment type="caution">
    <text evidence="2">The sequence shown here is derived from an EMBL/GenBank/DDBJ whole genome shotgun (WGS) entry which is preliminary data.</text>
</comment>
<dbReference type="OrthoDB" id="9898696at2"/>
<dbReference type="AlphaFoldDB" id="A0A2M9ZSR5"/>
<gene>
    <name evidence="1" type="ORF">CH360_02995</name>
    <name evidence="2" type="ORF">CH373_03000</name>
</gene>
<evidence type="ECO:0000313" key="2">
    <source>
        <dbReference type="EMBL" id="PJZ75009.1"/>
    </source>
</evidence>
<dbReference type="EMBL" id="NPDY01000001">
    <property type="protein sequence ID" value="PJZ71474.1"/>
    <property type="molecule type" value="Genomic_DNA"/>
</dbReference>
<evidence type="ECO:0000313" key="1">
    <source>
        <dbReference type="EMBL" id="PJZ71474.1"/>
    </source>
</evidence>
<dbReference type="EMBL" id="NPDZ01000001">
    <property type="protein sequence ID" value="PJZ75009.1"/>
    <property type="molecule type" value="Genomic_DNA"/>
</dbReference>